<dbReference type="OrthoDB" id="6628590at2759"/>
<organism evidence="3 4">
    <name type="scientific">Cimex lectularius</name>
    <name type="common">Bed bug</name>
    <name type="synonym">Acanthia lectularia</name>
    <dbReference type="NCBI Taxonomy" id="79782"/>
    <lineage>
        <taxon>Eukaryota</taxon>
        <taxon>Metazoa</taxon>
        <taxon>Ecdysozoa</taxon>
        <taxon>Arthropoda</taxon>
        <taxon>Hexapoda</taxon>
        <taxon>Insecta</taxon>
        <taxon>Pterygota</taxon>
        <taxon>Neoptera</taxon>
        <taxon>Paraneoptera</taxon>
        <taxon>Hemiptera</taxon>
        <taxon>Heteroptera</taxon>
        <taxon>Panheteroptera</taxon>
        <taxon>Cimicomorpha</taxon>
        <taxon>Cimicidae</taxon>
        <taxon>Cimex</taxon>
    </lineage>
</organism>
<gene>
    <name evidence="3" type="primary">106669623</name>
</gene>
<proteinExistence type="predicted"/>
<evidence type="ECO:0000256" key="2">
    <source>
        <dbReference type="SAM" id="SignalP"/>
    </source>
</evidence>
<evidence type="ECO:0000256" key="1">
    <source>
        <dbReference type="SAM" id="Phobius"/>
    </source>
</evidence>
<name>A0A8I6S2C7_CIMLE</name>
<feature type="signal peptide" evidence="2">
    <location>
        <begin position="1"/>
        <end position="21"/>
    </location>
</feature>
<reference evidence="3" key="1">
    <citation type="submission" date="2022-01" db="UniProtKB">
        <authorList>
            <consortium name="EnsemblMetazoa"/>
        </authorList>
    </citation>
    <scope>IDENTIFICATION</scope>
</reference>
<dbReference type="AlphaFoldDB" id="A0A8I6S2C7"/>
<feature type="transmembrane region" description="Helical" evidence="1">
    <location>
        <begin position="91"/>
        <end position="110"/>
    </location>
</feature>
<dbReference type="OMA" id="MINMMAL"/>
<evidence type="ECO:0000313" key="3">
    <source>
        <dbReference type="EnsemblMetazoa" id="XP_014254691.1"/>
    </source>
</evidence>
<keyword evidence="2" id="KW-0732">Signal</keyword>
<dbReference type="KEGG" id="clec:106669623"/>
<feature type="transmembrane region" description="Helical" evidence="1">
    <location>
        <begin position="116"/>
        <end position="136"/>
    </location>
</feature>
<dbReference type="EnsemblMetazoa" id="XM_014399205.2">
    <property type="protein sequence ID" value="XP_014254691.1"/>
    <property type="gene ID" value="LOC106669623"/>
</dbReference>
<feature type="chain" id="PRO_5035152916" description="Transmembrane protein 85" evidence="2">
    <location>
        <begin position="22"/>
        <end position="166"/>
    </location>
</feature>
<evidence type="ECO:0000313" key="4">
    <source>
        <dbReference type="Proteomes" id="UP000494040"/>
    </source>
</evidence>
<accession>A0A8I6S2C7</accession>
<keyword evidence="1" id="KW-0472">Membrane</keyword>
<keyword evidence="1" id="KW-1133">Transmembrane helix</keyword>
<protein>
    <recommendedName>
        <fullName evidence="5">Transmembrane protein 85</fullName>
    </recommendedName>
</protein>
<evidence type="ECO:0008006" key="5">
    <source>
        <dbReference type="Google" id="ProtNLM"/>
    </source>
</evidence>
<dbReference type="Proteomes" id="UP000494040">
    <property type="component" value="Unassembled WGS sequence"/>
</dbReference>
<keyword evidence="4" id="KW-1185">Reference proteome</keyword>
<sequence length="166" mass="18890">MKLRWIIVVAGFVCQIGCTSIRPNFRPQESSGDGKIQGEIVVSSSAISVKGPPKGFPLIKEQERKQRSVDEAERAVGRKKSGGWSKMMKKMWPYMLVPAMMSMGYAPFMLASLKMFVMNAVMINMMALNAAIFLTLRNMVFGPRNGEHIRYYNLGYKKKTHHHHHR</sequence>
<keyword evidence="1" id="KW-0812">Transmembrane</keyword>